<protein>
    <submittedName>
        <fullName evidence="1">Uncharacterized protein</fullName>
    </submittedName>
</protein>
<dbReference type="Proteomes" id="UP000008225">
    <property type="component" value="Chromosome 4"/>
</dbReference>
<evidence type="ECO:0000313" key="1">
    <source>
        <dbReference type="Ensembl" id="ENSCJAP00000087043.1"/>
    </source>
</evidence>
<dbReference type="AlphaFoldDB" id="A0A8I3X5A4"/>
<dbReference type="Ensembl" id="ENSCJAT00000133241.1">
    <property type="protein sequence ID" value="ENSCJAP00000087043.1"/>
    <property type="gene ID" value="ENSCJAG00000073912.1"/>
</dbReference>
<dbReference type="PANTHER" id="PTHR12138">
    <property type="entry name" value="PRIMATE-EXPANDED PROTEIN FAMILY"/>
    <property type="match status" value="1"/>
</dbReference>
<evidence type="ECO:0000313" key="2">
    <source>
        <dbReference type="Proteomes" id="UP000008225"/>
    </source>
</evidence>
<organism evidence="1 2">
    <name type="scientific">Callithrix jacchus</name>
    <name type="common">White-tufted-ear marmoset</name>
    <name type="synonym">Simia Jacchus</name>
    <dbReference type="NCBI Taxonomy" id="9483"/>
    <lineage>
        <taxon>Eukaryota</taxon>
        <taxon>Metazoa</taxon>
        <taxon>Chordata</taxon>
        <taxon>Craniata</taxon>
        <taxon>Vertebrata</taxon>
        <taxon>Euteleostomi</taxon>
        <taxon>Mammalia</taxon>
        <taxon>Eutheria</taxon>
        <taxon>Euarchontoglires</taxon>
        <taxon>Primates</taxon>
        <taxon>Haplorrhini</taxon>
        <taxon>Platyrrhini</taxon>
        <taxon>Cebidae</taxon>
        <taxon>Callitrichinae</taxon>
        <taxon>Callithrix</taxon>
        <taxon>Callithrix</taxon>
    </lineage>
</organism>
<reference evidence="1" key="2">
    <citation type="submission" date="2025-08" db="UniProtKB">
        <authorList>
            <consortium name="Ensembl"/>
        </authorList>
    </citation>
    <scope>IDENTIFICATION</scope>
</reference>
<proteinExistence type="predicted"/>
<accession>A0A8I3X5A4</accession>
<reference evidence="1" key="3">
    <citation type="submission" date="2025-09" db="UniProtKB">
        <authorList>
            <consortium name="Ensembl"/>
        </authorList>
    </citation>
    <scope>IDENTIFICATION</scope>
</reference>
<dbReference type="GeneTree" id="ENSGT01120000271815"/>
<sequence>RRTLPAVCRIHLPQGPRRATAADEVWLSLTRLECNGTISAHCHLCLLTSSNSPASASVVAGAGTTGACHHAQLFFSTLVKVGFCCVSETGLKPLTSSHLPALASQSAGITGMSRCTLPCVCVCVCVCV</sequence>
<dbReference type="PANTHER" id="PTHR12138:SF133">
    <property type="entry name" value="SECRETED PROTEIN"/>
    <property type="match status" value="1"/>
</dbReference>
<reference evidence="1 2" key="1">
    <citation type="submission" date="2009-03" db="EMBL/GenBank/DDBJ databases">
        <authorList>
            <person name="Warren W."/>
            <person name="Ye L."/>
            <person name="Minx P."/>
            <person name="Worley K."/>
            <person name="Gibbs R."/>
            <person name="Wilson R.K."/>
        </authorList>
    </citation>
    <scope>NUCLEOTIDE SEQUENCE [LARGE SCALE GENOMIC DNA]</scope>
</reference>
<name>A0A8I3X5A4_CALJA</name>
<keyword evidence="2" id="KW-1185">Reference proteome</keyword>
<dbReference type="PRINTS" id="PR02045">
    <property type="entry name" value="F138DOMAIN"/>
</dbReference>